<reference evidence="2 3" key="1">
    <citation type="submission" date="2014-03" db="EMBL/GenBank/DDBJ databases">
        <title>Draft genome of the hookworm Oesophagostomum dentatum.</title>
        <authorList>
            <person name="Mitreva M."/>
        </authorList>
    </citation>
    <scope>NUCLEOTIDE SEQUENCE [LARGE SCALE GENOMIC DNA]</scope>
    <source>
        <strain evidence="2 3">OD-Hann</strain>
    </source>
</reference>
<keyword evidence="3" id="KW-1185">Reference proteome</keyword>
<dbReference type="Proteomes" id="UP000053660">
    <property type="component" value="Unassembled WGS sequence"/>
</dbReference>
<feature type="compositionally biased region" description="Basic residues" evidence="1">
    <location>
        <begin position="28"/>
        <end position="42"/>
    </location>
</feature>
<proteinExistence type="predicted"/>
<accession>A0A0B1S852</accession>
<evidence type="ECO:0000256" key="1">
    <source>
        <dbReference type="SAM" id="MobiDB-lite"/>
    </source>
</evidence>
<dbReference type="EMBL" id="KN602004">
    <property type="protein sequence ID" value="KHJ80071.1"/>
    <property type="molecule type" value="Genomic_DNA"/>
</dbReference>
<feature type="region of interest" description="Disordered" evidence="1">
    <location>
        <begin position="18"/>
        <end position="46"/>
    </location>
</feature>
<feature type="non-terminal residue" evidence="2">
    <location>
        <position position="1"/>
    </location>
</feature>
<dbReference type="AlphaFoldDB" id="A0A0B1S852"/>
<organism evidence="2 3">
    <name type="scientific">Oesophagostomum dentatum</name>
    <name type="common">Nodular worm</name>
    <dbReference type="NCBI Taxonomy" id="61180"/>
    <lineage>
        <taxon>Eukaryota</taxon>
        <taxon>Metazoa</taxon>
        <taxon>Ecdysozoa</taxon>
        <taxon>Nematoda</taxon>
        <taxon>Chromadorea</taxon>
        <taxon>Rhabditida</taxon>
        <taxon>Rhabditina</taxon>
        <taxon>Rhabditomorpha</taxon>
        <taxon>Strongyloidea</taxon>
        <taxon>Strongylidae</taxon>
        <taxon>Oesophagostomum</taxon>
    </lineage>
</organism>
<evidence type="ECO:0000313" key="2">
    <source>
        <dbReference type="EMBL" id="KHJ80071.1"/>
    </source>
</evidence>
<protein>
    <submittedName>
        <fullName evidence="2">Uncharacterized protein</fullName>
    </submittedName>
</protein>
<gene>
    <name evidence="2" type="ORF">OESDEN_20263</name>
</gene>
<evidence type="ECO:0000313" key="3">
    <source>
        <dbReference type="Proteomes" id="UP000053660"/>
    </source>
</evidence>
<name>A0A0B1S852_OESDE</name>
<dbReference type="OrthoDB" id="10250504at2759"/>
<sequence>LYSFFSFQEISSDINEEAEATVDDVKPAKKHKKDKKKKHEHKVKQELQVADEAVEEEVIEGATSKSKKEYRKKARAIDLSRAKEILDFDEAKRLVLTNKKCGLRILREKRHVTLPYHLIGGNVAKSCDFIAKMTVGKYRTKVRGVVVSVGSVRLASLPRVIDDQNVFHLDIVVTQAVFRPVPGQKYEARVTYISVDFLSALIMEAISISMPIDDKMKEKLKGITLDVDDFIEVKYNAITIKRGICQLKGKFERILRKGEPKAEAAVEASQPVVKLKNKKKTFSDSEDGEA</sequence>